<keyword evidence="2" id="KW-1185">Reference proteome</keyword>
<accession>A0ABX1MPW3</accession>
<dbReference type="SUPFAM" id="SSF81901">
    <property type="entry name" value="HCP-like"/>
    <property type="match status" value="1"/>
</dbReference>
<evidence type="ECO:0000313" key="1">
    <source>
        <dbReference type="EMBL" id="NMF89993.1"/>
    </source>
</evidence>
<dbReference type="Proteomes" id="UP000652074">
    <property type="component" value="Unassembled WGS sequence"/>
</dbReference>
<comment type="caution">
    <text evidence="1">The sequence shown here is derived from an EMBL/GenBank/DDBJ whole genome shotgun (WGS) entry which is preliminary data.</text>
</comment>
<sequence length="229" mass="25377">MNPATTSSASSGEMCPGEIALRRLFENDKLFPTKAECQQIAALCAADPENGPVIAHGARHIASKLCQHAHSANRQAGILLLKELAKCGDPYALLEQARACWNEGPLKNHQHAMDLIEKVIGRPWPEWPVYVRARVALGEAFRLRGLLLLRGEKVRRNPSEALNSFKFAADKYHDGEAAWLAAQFHTRSATGDFANHAKPHAKAYEWYMNRAAQQGYVPDCSRSGQQVRP</sequence>
<evidence type="ECO:0000313" key="2">
    <source>
        <dbReference type="Proteomes" id="UP000652074"/>
    </source>
</evidence>
<dbReference type="Gene3D" id="1.25.40.10">
    <property type="entry name" value="Tetratricopeptide repeat domain"/>
    <property type="match status" value="1"/>
</dbReference>
<name>A0ABX1MPW3_9RHOO</name>
<organism evidence="1 2">
    <name type="scientific">Aromatoleum petrolei</name>
    <dbReference type="NCBI Taxonomy" id="76116"/>
    <lineage>
        <taxon>Bacteria</taxon>
        <taxon>Pseudomonadati</taxon>
        <taxon>Pseudomonadota</taxon>
        <taxon>Betaproteobacteria</taxon>
        <taxon>Rhodocyclales</taxon>
        <taxon>Rhodocyclaceae</taxon>
        <taxon>Aromatoleum</taxon>
    </lineage>
</organism>
<proteinExistence type="predicted"/>
<dbReference type="InterPro" id="IPR011990">
    <property type="entry name" value="TPR-like_helical_dom_sf"/>
</dbReference>
<dbReference type="RefSeq" id="WP_169207348.1">
    <property type="nucleotide sequence ID" value="NZ_CP059560.1"/>
</dbReference>
<evidence type="ECO:0008006" key="3">
    <source>
        <dbReference type="Google" id="ProtNLM"/>
    </source>
</evidence>
<reference evidence="1 2" key="1">
    <citation type="submission" date="2019-12" db="EMBL/GenBank/DDBJ databases">
        <title>Comparative genomics gives insights into the taxonomy of the Azoarcus-Aromatoleum group and reveals separate origins of nif in the plant-associated Azoarcus and non-plant-associated Aromatoleum sub-groups.</title>
        <authorList>
            <person name="Lafos M."/>
            <person name="Maluk M."/>
            <person name="Batista M."/>
            <person name="Junghare M."/>
            <person name="Carmona M."/>
            <person name="Faoro H."/>
            <person name="Cruz L.M."/>
            <person name="Battistoni F."/>
            <person name="De Souza E."/>
            <person name="Pedrosa F."/>
            <person name="Chen W.-M."/>
            <person name="Poole P.S."/>
            <person name="Dixon R.A."/>
            <person name="James E.K."/>
        </authorList>
    </citation>
    <scope>NUCLEOTIDE SEQUENCE [LARGE SCALE GENOMIC DNA]</scope>
    <source>
        <strain evidence="1 2">ToN1</strain>
    </source>
</reference>
<dbReference type="EMBL" id="WTVR01000033">
    <property type="protein sequence ID" value="NMF89993.1"/>
    <property type="molecule type" value="Genomic_DNA"/>
</dbReference>
<protein>
    <recommendedName>
        <fullName evidence="3">Sel1 repeat family protein</fullName>
    </recommendedName>
</protein>
<gene>
    <name evidence="1" type="ORF">GPA26_16120</name>
</gene>